<dbReference type="EMBL" id="FQNC01000043">
    <property type="protein sequence ID" value="SGY48899.1"/>
    <property type="molecule type" value="Genomic_DNA"/>
</dbReference>
<dbReference type="Proteomes" id="UP000249464">
    <property type="component" value="Unassembled WGS sequence"/>
</dbReference>
<keyword evidence="3" id="KW-1185">Reference proteome</keyword>
<evidence type="ECO:0000313" key="3">
    <source>
        <dbReference type="Proteomes" id="UP000249464"/>
    </source>
</evidence>
<feature type="compositionally biased region" description="Basic and acidic residues" evidence="1">
    <location>
        <begin position="1"/>
        <end position="19"/>
    </location>
</feature>
<reference evidence="2 3" key="1">
    <citation type="submission" date="2016-11" db="EMBL/GenBank/DDBJ databases">
        <authorList>
            <person name="Jaros S."/>
            <person name="Januszkiewicz K."/>
            <person name="Wedrychowicz H."/>
        </authorList>
    </citation>
    <scope>NUCLEOTIDE SEQUENCE [LARGE SCALE GENOMIC DNA]</scope>
</reference>
<proteinExistence type="predicted"/>
<evidence type="ECO:0000313" key="2">
    <source>
        <dbReference type="EMBL" id="SGY48899.1"/>
    </source>
</evidence>
<name>A0A2X0P0N3_9BASI</name>
<sequence length="195" mass="22756">MSKTQRRDKALSQASDHRPQPTRTSPNLGHTRDGTDRARIPRVISTAREWVLDRGVVGVDRCQRSGTHVELSMQVVRDLDRISRAFVRRREHILGLRRHRSRRLQVEQLLGERCRGRVVLGLDKCRHCQTQREQEMCWLESAVREVGGQFELPLRVLWRGAELLDASSLDLERKTDEIFAADDNKFLQLRRLAWC</sequence>
<evidence type="ECO:0000256" key="1">
    <source>
        <dbReference type="SAM" id="MobiDB-lite"/>
    </source>
</evidence>
<protein>
    <submittedName>
        <fullName evidence="2">BQ5605_C001g00711 protein</fullName>
    </submittedName>
</protein>
<dbReference type="AlphaFoldDB" id="A0A2X0P0N3"/>
<accession>A0A2X0P0N3</accession>
<organism evidence="2 3">
    <name type="scientific">Microbotryum silenes-dioicae</name>
    <dbReference type="NCBI Taxonomy" id="796604"/>
    <lineage>
        <taxon>Eukaryota</taxon>
        <taxon>Fungi</taxon>
        <taxon>Dikarya</taxon>
        <taxon>Basidiomycota</taxon>
        <taxon>Pucciniomycotina</taxon>
        <taxon>Microbotryomycetes</taxon>
        <taxon>Microbotryales</taxon>
        <taxon>Microbotryaceae</taxon>
        <taxon>Microbotryum</taxon>
    </lineage>
</organism>
<feature type="region of interest" description="Disordered" evidence="1">
    <location>
        <begin position="1"/>
        <end position="37"/>
    </location>
</feature>
<gene>
    <name evidence="2" type="primary">BQ5605_C001g00711</name>
    <name evidence="2" type="ORF">BQ5605_C001G00711</name>
</gene>